<dbReference type="Proteomes" id="UP000023152">
    <property type="component" value="Unassembled WGS sequence"/>
</dbReference>
<protein>
    <submittedName>
        <fullName evidence="1">Uncharacterized protein</fullName>
    </submittedName>
</protein>
<accession>X6LXV5</accession>
<evidence type="ECO:0000313" key="1">
    <source>
        <dbReference type="EMBL" id="ETO05565.1"/>
    </source>
</evidence>
<dbReference type="AlphaFoldDB" id="X6LXV5"/>
<keyword evidence="2" id="KW-1185">Reference proteome</keyword>
<gene>
    <name evidence="1" type="ORF">RFI_31829</name>
</gene>
<sequence>MAYMDLWAANDPGPSVLGMAERPLIKQPPFVSNWHVQYVPDYETMLREMMFRTRPFPIRVNETEFKAMLAEFERGIKAKGISHHFKARSFHDFWEELTGKSLKEIANVPTWEEEIDRRIAEAKARSA</sequence>
<name>X6LXV5_RETFI</name>
<reference evidence="1 2" key="1">
    <citation type="journal article" date="2013" name="Curr. Biol.">
        <title>The Genome of the Foraminiferan Reticulomyxa filosa.</title>
        <authorList>
            <person name="Glockner G."/>
            <person name="Hulsmann N."/>
            <person name="Schleicher M."/>
            <person name="Noegel A.A."/>
            <person name="Eichinger L."/>
            <person name="Gallinger C."/>
            <person name="Pawlowski J."/>
            <person name="Sierra R."/>
            <person name="Euteneuer U."/>
            <person name="Pillet L."/>
            <person name="Moustafa A."/>
            <person name="Platzer M."/>
            <person name="Groth M."/>
            <person name="Szafranski K."/>
            <person name="Schliwa M."/>
        </authorList>
    </citation>
    <scope>NUCLEOTIDE SEQUENCE [LARGE SCALE GENOMIC DNA]</scope>
</reference>
<evidence type="ECO:0000313" key="2">
    <source>
        <dbReference type="Proteomes" id="UP000023152"/>
    </source>
</evidence>
<proteinExistence type="predicted"/>
<dbReference type="EMBL" id="ASPP01027973">
    <property type="protein sequence ID" value="ETO05565.1"/>
    <property type="molecule type" value="Genomic_DNA"/>
</dbReference>
<comment type="caution">
    <text evidence="1">The sequence shown here is derived from an EMBL/GenBank/DDBJ whole genome shotgun (WGS) entry which is preliminary data.</text>
</comment>
<organism evidence="1 2">
    <name type="scientific">Reticulomyxa filosa</name>
    <dbReference type="NCBI Taxonomy" id="46433"/>
    <lineage>
        <taxon>Eukaryota</taxon>
        <taxon>Sar</taxon>
        <taxon>Rhizaria</taxon>
        <taxon>Retaria</taxon>
        <taxon>Foraminifera</taxon>
        <taxon>Monothalamids</taxon>
        <taxon>Reticulomyxidae</taxon>
        <taxon>Reticulomyxa</taxon>
    </lineage>
</organism>